<protein>
    <submittedName>
        <fullName evidence="2">Regulatory protein</fullName>
    </submittedName>
</protein>
<name>A0A1R1S4J8_9ACTN</name>
<dbReference type="Proteomes" id="UP000186168">
    <property type="component" value="Unassembled WGS sequence"/>
</dbReference>
<dbReference type="EMBL" id="ASQP01000554">
    <property type="protein sequence ID" value="OMI33231.1"/>
    <property type="molecule type" value="Genomic_DNA"/>
</dbReference>
<keyword evidence="3" id="KW-1185">Reference proteome</keyword>
<evidence type="ECO:0000259" key="1">
    <source>
        <dbReference type="Pfam" id="PF04149"/>
    </source>
</evidence>
<dbReference type="GeneID" id="96743214"/>
<evidence type="ECO:0000313" key="2">
    <source>
        <dbReference type="EMBL" id="OMI33231.1"/>
    </source>
</evidence>
<reference evidence="2 3" key="1">
    <citation type="submission" date="2013-05" db="EMBL/GenBank/DDBJ databases">
        <title>Genome sequence of Streptomyces sparsogenes DSM 40356.</title>
        <authorList>
            <person name="Coyne S."/>
            <person name="Seebeck F.P."/>
        </authorList>
    </citation>
    <scope>NUCLEOTIDE SEQUENCE [LARGE SCALE GENOMIC DNA]</scope>
    <source>
        <strain evidence="2 3">DSM 40356</strain>
    </source>
</reference>
<dbReference type="InterPro" id="IPR007278">
    <property type="entry name" value="DUF397"/>
</dbReference>
<feature type="domain" description="DUF397" evidence="1">
    <location>
        <begin position="11"/>
        <end position="64"/>
    </location>
</feature>
<proteinExistence type="predicted"/>
<accession>A0A1R1S4J8</accession>
<comment type="caution">
    <text evidence="2">The sequence shown here is derived from an EMBL/GenBank/DDBJ whole genome shotgun (WGS) entry which is preliminary data.</text>
</comment>
<gene>
    <name evidence="2" type="ORF">SPAR_42524</name>
</gene>
<dbReference type="RefSeq" id="WP_065961038.1">
    <property type="nucleotide sequence ID" value="NZ_ASQP01000554.1"/>
</dbReference>
<evidence type="ECO:0000313" key="3">
    <source>
        <dbReference type="Proteomes" id="UP000186168"/>
    </source>
</evidence>
<organism evidence="2 3">
    <name type="scientific">Streptomyces sparsogenes DSM 40356</name>
    <dbReference type="NCBI Taxonomy" id="1331668"/>
    <lineage>
        <taxon>Bacteria</taxon>
        <taxon>Bacillati</taxon>
        <taxon>Actinomycetota</taxon>
        <taxon>Actinomycetes</taxon>
        <taxon>Kitasatosporales</taxon>
        <taxon>Streptomycetaceae</taxon>
        <taxon>Streptomyces</taxon>
    </lineage>
</organism>
<dbReference type="STRING" id="67365.GCA_001704635_05628"/>
<dbReference type="Pfam" id="PF04149">
    <property type="entry name" value="DUF397"/>
    <property type="match status" value="1"/>
</dbReference>
<dbReference type="AlphaFoldDB" id="A0A1R1S4J8"/>
<sequence length="71" mass="7542">MSTTPDLTTTVWRKSSYSNADQGTCVEVADGHPGIVPIRDSKRPHGPALVFPAPAWSAFVAEVKGDGFRTG</sequence>